<dbReference type="GO" id="GO:0050661">
    <property type="term" value="F:NADP binding"/>
    <property type="evidence" value="ECO:0007669"/>
    <property type="project" value="InterPro"/>
</dbReference>
<dbReference type="Gene3D" id="3.40.50.720">
    <property type="entry name" value="NAD(P)-binding Rossmann-like Domain"/>
    <property type="match status" value="1"/>
</dbReference>
<evidence type="ECO:0000256" key="3">
    <source>
        <dbReference type="PIRSR" id="PIRSR000103-1"/>
    </source>
</evidence>
<dbReference type="InterPro" id="IPR029154">
    <property type="entry name" value="HIBADH-like_NADP-bd"/>
</dbReference>
<dbReference type="GO" id="GO:0051287">
    <property type="term" value="F:NAD binding"/>
    <property type="evidence" value="ECO:0007669"/>
    <property type="project" value="InterPro"/>
</dbReference>
<dbReference type="Pfam" id="PF03446">
    <property type="entry name" value="NAD_binding_2"/>
    <property type="match status" value="1"/>
</dbReference>
<keyword evidence="7" id="KW-1185">Reference proteome</keyword>
<keyword evidence="1" id="KW-0560">Oxidoreductase</keyword>
<reference evidence="6" key="1">
    <citation type="journal article" date="2012" name="J. Microbiol. Biotechnol.">
        <title>Ramlibacter ginsenosidimutans sp. nov., with ginsenoside-converting activity.</title>
        <authorList>
            <person name="Wang L."/>
            <person name="An D.S."/>
            <person name="Kim S.G."/>
            <person name="Jin F.X."/>
            <person name="Kim S.C."/>
            <person name="Lee S.T."/>
            <person name="Im W.T."/>
        </authorList>
    </citation>
    <scope>NUCLEOTIDE SEQUENCE</scope>
    <source>
        <strain evidence="6">KACC 17527</strain>
    </source>
</reference>
<sequence>MKVGFIGLGVMGAPMALNILKGGHELTVYDKSPQAIARLVQAGAKAAKTPKEVGAASEIVVTMLPEPQHVEQVVLGDDGVIQGLRKGGLVIEMSTIDPQTSRRVGDALRARGMELVDSPVGKTSEHAATGTLTLMVGGNQAAIEQATPVLNCMGTDTFYCGGPGTGHAMKITNNLLATTIMMANTEALAIGVKSGLTLELIQQVIRTTMGWNQQLAVAMPKKAFVGDDSPGFAIKLACKDVRLACDLADKLGFEPLVGRAAQKTMENAIAQGLGDRDTAAIMFQREKELGIEVRQQPAEPTPLRKAA</sequence>
<dbReference type="RefSeq" id="WP_201171133.1">
    <property type="nucleotide sequence ID" value="NZ_JAEPWM010000004.1"/>
</dbReference>
<evidence type="ECO:0000256" key="2">
    <source>
        <dbReference type="ARBA" id="ARBA00023027"/>
    </source>
</evidence>
<dbReference type="Pfam" id="PF14833">
    <property type="entry name" value="NAD_binding_11"/>
    <property type="match status" value="1"/>
</dbReference>
<organism evidence="6 7">
    <name type="scientific">Ramlibacter ginsenosidimutans</name>
    <dbReference type="NCBI Taxonomy" id="502333"/>
    <lineage>
        <taxon>Bacteria</taxon>
        <taxon>Pseudomonadati</taxon>
        <taxon>Pseudomonadota</taxon>
        <taxon>Betaproteobacteria</taxon>
        <taxon>Burkholderiales</taxon>
        <taxon>Comamonadaceae</taxon>
        <taxon>Ramlibacter</taxon>
    </lineage>
</organism>
<dbReference type="GO" id="GO:0016616">
    <property type="term" value="F:oxidoreductase activity, acting on the CH-OH group of donors, NAD or NADP as acceptor"/>
    <property type="evidence" value="ECO:0007669"/>
    <property type="project" value="TreeGrafter"/>
</dbReference>
<dbReference type="PANTHER" id="PTHR22981">
    <property type="entry name" value="3-HYDROXYISOBUTYRATE DEHYDROGENASE-RELATED"/>
    <property type="match status" value="1"/>
</dbReference>
<dbReference type="InterPro" id="IPR008927">
    <property type="entry name" value="6-PGluconate_DH-like_C_sf"/>
</dbReference>
<name>A0A934WMU4_9BURK</name>
<gene>
    <name evidence="6" type="ORF">JJB11_12225</name>
</gene>
<evidence type="ECO:0000259" key="4">
    <source>
        <dbReference type="Pfam" id="PF03446"/>
    </source>
</evidence>
<dbReference type="InterPro" id="IPR036291">
    <property type="entry name" value="NAD(P)-bd_dom_sf"/>
</dbReference>
<proteinExistence type="predicted"/>
<dbReference type="PANTHER" id="PTHR22981:SF7">
    <property type="entry name" value="3-HYDROXYISOBUTYRATE DEHYDROGENASE, MITOCHONDRIAL"/>
    <property type="match status" value="1"/>
</dbReference>
<accession>A0A934WMU4</accession>
<dbReference type="EMBL" id="JAEPWM010000004">
    <property type="protein sequence ID" value="MBK6006858.1"/>
    <property type="molecule type" value="Genomic_DNA"/>
</dbReference>
<dbReference type="PIRSF" id="PIRSF000103">
    <property type="entry name" value="HIBADH"/>
    <property type="match status" value="1"/>
</dbReference>
<dbReference type="InterPro" id="IPR002204">
    <property type="entry name" value="3-OH-isobutyrate_DH-rel_CS"/>
</dbReference>
<evidence type="ECO:0000256" key="1">
    <source>
        <dbReference type="ARBA" id="ARBA00023002"/>
    </source>
</evidence>
<feature type="domain" description="3-hydroxyisobutyrate dehydrogenase-like NAD-binding" evidence="5">
    <location>
        <begin position="164"/>
        <end position="281"/>
    </location>
</feature>
<dbReference type="AlphaFoldDB" id="A0A934WMU4"/>
<evidence type="ECO:0000313" key="7">
    <source>
        <dbReference type="Proteomes" id="UP000630528"/>
    </source>
</evidence>
<dbReference type="Gene3D" id="1.10.1040.10">
    <property type="entry name" value="N-(1-d-carboxylethyl)-l-norvaline Dehydrogenase, domain 2"/>
    <property type="match status" value="1"/>
</dbReference>
<comment type="caution">
    <text evidence="6">The sequence shown here is derived from an EMBL/GenBank/DDBJ whole genome shotgun (WGS) entry which is preliminary data.</text>
</comment>
<reference evidence="6" key="2">
    <citation type="submission" date="2021-01" db="EMBL/GenBank/DDBJ databases">
        <authorList>
            <person name="Kang M."/>
        </authorList>
    </citation>
    <scope>NUCLEOTIDE SEQUENCE</scope>
    <source>
        <strain evidence="6">KACC 17527</strain>
    </source>
</reference>
<dbReference type="Proteomes" id="UP000630528">
    <property type="component" value="Unassembled WGS sequence"/>
</dbReference>
<feature type="active site" evidence="3">
    <location>
        <position position="170"/>
    </location>
</feature>
<evidence type="ECO:0000313" key="6">
    <source>
        <dbReference type="EMBL" id="MBK6006858.1"/>
    </source>
</evidence>
<dbReference type="PROSITE" id="PS00895">
    <property type="entry name" value="3_HYDROXYISOBUT_DH"/>
    <property type="match status" value="1"/>
</dbReference>
<dbReference type="InterPro" id="IPR006115">
    <property type="entry name" value="6PGDH_NADP-bd"/>
</dbReference>
<keyword evidence="2" id="KW-0520">NAD</keyword>
<feature type="domain" description="6-phosphogluconate dehydrogenase NADP-binding" evidence="4">
    <location>
        <begin position="2"/>
        <end position="161"/>
    </location>
</feature>
<evidence type="ECO:0000259" key="5">
    <source>
        <dbReference type="Pfam" id="PF14833"/>
    </source>
</evidence>
<dbReference type="SUPFAM" id="SSF48179">
    <property type="entry name" value="6-phosphogluconate dehydrogenase C-terminal domain-like"/>
    <property type="match status" value="1"/>
</dbReference>
<protein>
    <submittedName>
        <fullName evidence="6">NAD(P)-dependent oxidoreductase</fullName>
    </submittedName>
</protein>
<dbReference type="SUPFAM" id="SSF51735">
    <property type="entry name" value="NAD(P)-binding Rossmann-fold domains"/>
    <property type="match status" value="1"/>
</dbReference>
<dbReference type="InterPro" id="IPR013328">
    <property type="entry name" value="6PGD_dom2"/>
</dbReference>
<dbReference type="GO" id="GO:0016054">
    <property type="term" value="P:organic acid catabolic process"/>
    <property type="evidence" value="ECO:0007669"/>
    <property type="project" value="UniProtKB-ARBA"/>
</dbReference>
<dbReference type="InterPro" id="IPR015815">
    <property type="entry name" value="HIBADH-related"/>
</dbReference>